<keyword evidence="3" id="KW-1185">Reference proteome</keyword>
<feature type="non-terminal residue" evidence="2">
    <location>
        <position position="1"/>
    </location>
</feature>
<comment type="caution">
    <text evidence="2">The sequence shown here is derived from an EMBL/GenBank/DDBJ whole genome shotgun (WGS) entry which is preliminary data.</text>
</comment>
<organism evidence="2 3">
    <name type="scientific">Pristionchus entomophagus</name>
    <dbReference type="NCBI Taxonomy" id="358040"/>
    <lineage>
        <taxon>Eukaryota</taxon>
        <taxon>Metazoa</taxon>
        <taxon>Ecdysozoa</taxon>
        <taxon>Nematoda</taxon>
        <taxon>Chromadorea</taxon>
        <taxon>Rhabditida</taxon>
        <taxon>Rhabditina</taxon>
        <taxon>Diplogasteromorpha</taxon>
        <taxon>Diplogasteroidea</taxon>
        <taxon>Neodiplogasteridae</taxon>
        <taxon>Pristionchus</taxon>
    </lineage>
</organism>
<sequence>ILKAVESLDPALLNMTVGEMLSMPVTSGGENKGRDQRSEKDTKENDELRTAREMTVENGRSRPAQIQETAVRPQANRVMELRTPAGNAFKMPSLITPRVGGGSLTTREIRPDEVAFSVAGSPLVMGERRGGGGRGDEEGFDQFHQLVNTAEEALSPTSREMVKNIKALMQRKAIGDPV</sequence>
<feature type="compositionally biased region" description="Basic and acidic residues" evidence="1">
    <location>
        <begin position="31"/>
        <end position="55"/>
    </location>
</feature>
<reference evidence="2" key="1">
    <citation type="submission" date="2023-10" db="EMBL/GenBank/DDBJ databases">
        <title>Genome assembly of Pristionchus species.</title>
        <authorList>
            <person name="Yoshida K."/>
            <person name="Sommer R.J."/>
        </authorList>
    </citation>
    <scope>NUCLEOTIDE SEQUENCE</scope>
    <source>
        <strain evidence="2">RS0144</strain>
    </source>
</reference>
<evidence type="ECO:0000256" key="1">
    <source>
        <dbReference type="SAM" id="MobiDB-lite"/>
    </source>
</evidence>
<dbReference type="EMBL" id="BTSX01000001">
    <property type="protein sequence ID" value="GMS79073.1"/>
    <property type="molecule type" value="Genomic_DNA"/>
</dbReference>
<proteinExistence type="predicted"/>
<evidence type="ECO:0000313" key="2">
    <source>
        <dbReference type="EMBL" id="GMS79073.1"/>
    </source>
</evidence>
<gene>
    <name evidence="2" type="ORF">PENTCL1PPCAC_1248</name>
</gene>
<name>A0AAV5SAF3_9BILA</name>
<evidence type="ECO:0000313" key="3">
    <source>
        <dbReference type="Proteomes" id="UP001432027"/>
    </source>
</evidence>
<dbReference type="Proteomes" id="UP001432027">
    <property type="component" value="Unassembled WGS sequence"/>
</dbReference>
<accession>A0AAV5SAF3</accession>
<evidence type="ECO:0008006" key="4">
    <source>
        <dbReference type="Google" id="ProtNLM"/>
    </source>
</evidence>
<protein>
    <recommendedName>
        <fullName evidence="4">Phosphoprotein</fullName>
    </recommendedName>
</protein>
<feature type="region of interest" description="Disordered" evidence="1">
    <location>
        <begin position="22"/>
        <end position="62"/>
    </location>
</feature>
<dbReference type="AlphaFoldDB" id="A0AAV5SAF3"/>